<keyword evidence="3" id="KW-1185">Reference proteome</keyword>
<dbReference type="RefSeq" id="WP_105960416.1">
    <property type="nucleotide sequence ID" value="NZ_PVNS01000021.1"/>
</dbReference>
<dbReference type="GO" id="GO:0003677">
    <property type="term" value="F:DNA binding"/>
    <property type="evidence" value="ECO:0007669"/>
    <property type="project" value="InterPro"/>
</dbReference>
<proteinExistence type="predicted"/>
<dbReference type="Pfam" id="PF18768">
    <property type="entry name" value="RNPP_C"/>
    <property type="match status" value="1"/>
</dbReference>
<dbReference type="Gene3D" id="1.10.260.40">
    <property type="entry name" value="lambda repressor-like DNA-binding domains"/>
    <property type="match status" value="1"/>
</dbReference>
<dbReference type="OrthoDB" id="1150409at2"/>
<dbReference type="Proteomes" id="UP000243650">
    <property type="component" value="Unassembled WGS sequence"/>
</dbReference>
<dbReference type="AlphaFoldDB" id="A0A2P6MD87"/>
<dbReference type="Gene3D" id="1.25.40.10">
    <property type="entry name" value="Tetratricopeptide repeat domain"/>
    <property type="match status" value="1"/>
</dbReference>
<dbReference type="CDD" id="cd00093">
    <property type="entry name" value="HTH_XRE"/>
    <property type="match status" value="1"/>
</dbReference>
<evidence type="ECO:0000313" key="3">
    <source>
        <dbReference type="Proteomes" id="UP000243650"/>
    </source>
</evidence>
<dbReference type="Pfam" id="PF01381">
    <property type="entry name" value="HTH_3"/>
    <property type="match status" value="1"/>
</dbReference>
<dbReference type="SUPFAM" id="SSF47413">
    <property type="entry name" value="lambda repressor-like DNA-binding domains"/>
    <property type="match status" value="1"/>
</dbReference>
<dbReference type="InterPro" id="IPR053163">
    <property type="entry name" value="HTH-type_regulator_Rgg"/>
</dbReference>
<name>A0A2P6MD87_ALKUR</name>
<reference evidence="2 3" key="1">
    <citation type="submission" date="2018-03" db="EMBL/GenBank/DDBJ databases">
        <title>Bacillus urumqiensis sp. nov., a moderately haloalkaliphilic bacterium isolated from a salt lake.</title>
        <authorList>
            <person name="Zhao B."/>
            <person name="Liao Z."/>
        </authorList>
    </citation>
    <scope>NUCLEOTIDE SEQUENCE [LARGE SCALE GENOMIC DNA]</scope>
    <source>
        <strain evidence="2 3">BZ-SZ-XJ18</strain>
    </source>
</reference>
<dbReference type="SUPFAM" id="SSF48452">
    <property type="entry name" value="TPR-like"/>
    <property type="match status" value="1"/>
</dbReference>
<dbReference type="InterPro" id="IPR001387">
    <property type="entry name" value="Cro/C1-type_HTH"/>
</dbReference>
<dbReference type="PANTHER" id="PTHR37038">
    <property type="entry name" value="TRANSCRIPTIONAL REGULATOR-RELATED"/>
    <property type="match status" value="1"/>
</dbReference>
<dbReference type="PROSITE" id="PS50943">
    <property type="entry name" value="HTH_CROC1"/>
    <property type="match status" value="1"/>
</dbReference>
<feature type="domain" description="HTH cro/C1-type" evidence="1">
    <location>
        <begin position="10"/>
        <end position="63"/>
    </location>
</feature>
<dbReference type="EMBL" id="PVNS01000021">
    <property type="protein sequence ID" value="PRO64251.1"/>
    <property type="molecule type" value="Genomic_DNA"/>
</dbReference>
<dbReference type="InterPro" id="IPR010982">
    <property type="entry name" value="Lambda_DNA-bd_dom_sf"/>
</dbReference>
<sequence length="297" mass="34268">MDGKRLGAKIAELRMAKGLSQRQLGKGICTQGAISQMEKGAVLPKVDTLYYLALRLDTSFAYLADVFLEPGYPDQVAFVDTIEHAARERKHDQVIEEITEFRNTHDVSRSMGYYLDWFEAISHFHSGSWAVRKTIAVLRGMLEKESDMELRRHHLHIRVMNSLAYLYAIDRNTEQSLYYYDKILESFTPPGGPIYEVDQDVFLIRVMYNKAKTLFDSGRPAEALDVIAGGIRRSIEQENMSLLGQLYHYRGECLERMGAPTEEISECYQRALLFFELLEKKQYSRLVWKHKAAYLSS</sequence>
<organism evidence="2 3">
    <name type="scientific">Alkalicoccus urumqiensis</name>
    <name type="common">Bacillus urumqiensis</name>
    <dbReference type="NCBI Taxonomy" id="1548213"/>
    <lineage>
        <taxon>Bacteria</taxon>
        <taxon>Bacillati</taxon>
        <taxon>Bacillota</taxon>
        <taxon>Bacilli</taxon>
        <taxon>Bacillales</taxon>
        <taxon>Bacillaceae</taxon>
        <taxon>Alkalicoccus</taxon>
    </lineage>
</organism>
<protein>
    <recommendedName>
        <fullName evidence="1">HTH cro/C1-type domain-containing protein</fullName>
    </recommendedName>
</protein>
<comment type="caution">
    <text evidence="2">The sequence shown here is derived from an EMBL/GenBank/DDBJ whole genome shotgun (WGS) entry which is preliminary data.</text>
</comment>
<dbReference type="InterPro" id="IPR011990">
    <property type="entry name" value="TPR-like_helical_dom_sf"/>
</dbReference>
<evidence type="ECO:0000259" key="1">
    <source>
        <dbReference type="PROSITE" id="PS50943"/>
    </source>
</evidence>
<dbReference type="SMART" id="SM00530">
    <property type="entry name" value="HTH_XRE"/>
    <property type="match status" value="1"/>
</dbReference>
<gene>
    <name evidence="2" type="ORF">C6I21_15705</name>
</gene>
<dbReference type="PANTHER" id="PTHR37038:SF14">
    <property type="entry name" value="TRANSCRIPTIONAL ACTIVATOR"/>
    <property type="match status" value="1"/>
</dbReference>
<dbReference type="InterPro" id="IPR041315">
    <property type="entry name" value="PlcR_TPR"/>
</dbReference>
<accession>A0A2P6MD87</accession>
<evidence type="ECO:0000313" key="2">
    <source>
        <dbReference type="EMBL" id="PRO64251.1"/>
    </source>
</evidence>